<keyword evidence="3" id="KW-1185">Reference proteome</keyword>
<gene>
    <name evidence="2" type="ORF">GCM10023336_70100</name>
</gene>
<comment type="caution">
    <text evidence="2">The sequence shown here is derived from an EMBL/GenBank/DDBJ whole genome shotgun (WGS) entry which is preliminary data.</text>
</comment>
<evidence type="ECO:0000313" key="2">
    <source>
        <dbReference type="EMBL" id="GAA5078428.1"/>
    </source>
</evidence>
<dbReference type="Gene3D" id="3.30.300.30">
    <property type="match status" value="1"/>
</dbReference>
<dbReference type="PANTHER" id="PTHR45527:SF1">
    <property type="entry name" value="FATTY ACID SYNTHASE"/>
    <property type="match status" value="1"/>
</dbReference>
<organism evidence="2 3">
    <name type="scientific">Streptomyces similanensis</name>
    <dbReference type="NCBI Taxonomy" id="1274988"/>
    <lineage>
        <taxon>Bacteria</taxon>
        <taxon>Bacillati</taxon>
        <taxon>Actinomycetota</taxon>
        <taxon>Actinomycetes</taxon>
        <taxon>Kitasatosporales</taxon>
        <taxon>Streptomycetaceae</taxon>
        <taxon>Streptomyces</taxon>
    </lineage>
</organism>
<dbReference type="EMBL" id="BAABKC010000128">
    <property type="protein sequence ID" value="GAA5078428.1"/>
    <property type="molecule type" value="Genomic_DNA"/>
</dbReference>
<dbReference type="SUPFAM" id="SSF56801">
    <property type="entry name" value="Acetyl-CoA synthetase-like"/>
    <property type="match status" value="1"/>
</dbReference>
<dbReference type="RefSeq" id="WP_345672067.1">
    <property type="nucleotide sequence ID" value="NZ_BAABKC010000128.1"/>
</dbReference>
<dbReference type="Gene3D" id="3.40.50.12780">
    <property type="entry name" value="N-terminal domain of ligase-like"/>
    <property type="match status" value="1"/>
</dbReference>
<sequence>MTATLLHDLLDRQAERTPHAPALTRAETTWTYQELQRHSRLLAERLAGHGVGRGDRVLALAPHAAETVAALFAVSRLGALYCVVSDQTRPYHLRHIIEDSGPAAILATGEAAARVEGAAACPVHWYDARTAALPSLDARQEDGRAPCLSVDAVALTYTSGSTAMPKAVVSTHRQVLFAVGAIQDALRYRAEDRVYSCLPLSFDYGLYQVYLACASGAHLILGDSSQAGPALLTALRADGATVLPLVPSLAATLLRLLARSESAPPLLRLVTNTGAALSPGLSARLRQAIPTLSVVPMYGLTECKRVSIAEPDLDLVRPGSVGRPLRDTEVYAAGPDGRPLPPGETGELVVRGPHVMAGYWRAPELTAARFARDDIGQPLLRTGDRGWIDADGYLYFAGRDDDQYKQRGFRVSTVEVEAAALDIPGVHLAAVLPPTDERGAVLAVSADLSAAHVAKELGERLDLVKLPARYRVFDKLPLSVNGKVDKQALAETLRTSGTPA</sequence>
<evidence type="ECO:0000259" key="1">
    <source>
        <dbReference type="Pfam" id="PF00501"/>
    </source>
</evidence>
<dbReference type="InterPro" id="IPR042099">
    <property type="entry name" value="ANL_N_sf"/>
</dbReference>
<evidence type="ECO:0000313" key="3">
    <source>
        <dbReference type="Proteomes" id="UP001500124"/>
    </source>
</evidence>
<protein>
    <submittedName>
        <fullName evidence="2">AMP-binding protein</fullName>
    </submittedName>
</protein>
<accession>A0ABP9LHQ1</accession>
<dbReference type="InterPro" id="IPR000873">
    <property type="entry name" value="AMP-dep_synth/lig_dom"/>
</dbReference>
<dbReference type="Pfam" id="PF00501">
    <property type="entry name" value="AMP-binding"/>
    <property type="match status" value="1"/>
</dbReference>
<dbReference type="InterPro" id="IPR045851">
    <property type="entry name" value="AMP-bd_C_sf"/>
</dbReference>
<dbReference type="Proteomes" id="UP001500124">
    <property type="component" value="Unassembled WGS sequence"/>
</dbReference>
<feature type="domain" description="AMP-dependent synthetase/ligase" evidence="1">
    <location>
        <begin position="10"/>
        <end position="360"/>
    </location>
</feature>
<proteinExistence type="predicted"/>
<name>A0ABP9LHQ1_9ACTN</name>
<dbReference type="PANTHER" id="PTHR45527">
    <property type="entry name" value="NONRIBOSOMAL PEPTIDE SYNTHETASE"/>
    <property type="match status" value="1"/>
</dbReference>
<reference evidence="3" key="1">
    <citation type="journal article" date="2019" name="Int. J. Syst. Evol. Microbiol.">
        <title>The Global Catalogue of Microorganisms (GCM) 10K type strain sequencing project: providing services to taxonomists for standard genome sequencing and annotation.</title>
        <authorList>
            <consortium name="The Broad Institute Genomics Platform"/>
            <consortium name="The Broad Institute Genome Sequencing Center for Infectious Disease"/>
            <person name="Wu L."/>
            <person name="Ma J."/>
        </authorList>
    </citation>
    <scope>NUCLEOTIDE SEQUENCE [LARGE SCALE GENOMIC DNA]</scope>
    <source>
        <strain evidence="3">JCM 18410</strain>
    </source>
</reference>